<gene>
    <name evidence="2" type="ORF">SISSUDRAFT_1037276</name>
</gene>
<organism evidence="2 3">
    <name type="scientific">Sistotremastrum suecicum HHB10207 ss-3</name>
    <dbReference type="NCBI Taxonomy" id="1314776"/>
    <lineage>
        <taxon>Eukaryota</taxon>
        <taxon>Fungi</taxon>
        <taxon>Dikarya</taxon>
        <taxon>Basidiomycota</taxon>
        <taxon>Agaricomycotina</taxon>
        <taxon>Agaricomycetes</taxon>
        <taxon>Sistotremastrales</taxon>
        <taxon>Sistotremastraceae</taxon>
        <taxon>Sistotremastrum</taxon>
    </lineage>
</organism>
<evidence type="ECO:0000256" key="1">
    <source>
        <dbReference type="SAM" id="MobiDB-lite"/>
    </source>
</evidence>
<dbReference type="EMBL" id="KV428266">
    <property type="protein sequence ID" value="KZT33114.1"/>
    <property type="molecule type" value="Genomic_DNA"/>
</dbReference>
<dbReference type="STRING" id="1314776.A0A165YD20"/>
<dbReference type="AlphaFoldDB" id="A0A165YD20"/>
<reference evidence="2 3" key="1">
    <citation type="journal article" date="2016" name="Mol. Biol. Evol.">
        <title>Comparative Genomics of Early-Diverging Mushroom-Forming Fungi Provides Insights into the Origins of Lignocellulose Decay Capabilities.</title>
        <authorList>
            <person name="Nagy L.G."/>
            <person name="Riley R."/>
            <person name="Tritt A."/>
            <person name="Adam C."/>
            <person name="Daum C."/>
            <person name="Floudas D."/>
            <person name="Sun H."/>
            <person name="Yadav J.S."/>
            <person name="Pangilinan J."/>
            <person name="Larsson K.H."/>
            <person name="Matsuura K."/>
            <person name="Barry K."/>
            <person name="Labutti K."/>
            <person name="Kuo R."/>
            <person name="Ohm R.A."/>
            <person name="Bhattacharya S.S."/>
            <person name="Shirouzu T."/>
            <person name="Yoshinaga Y."/>
            <person name="Martin F.M."/>
            <person name="Grigoriev I.V."/>
            <person name="Hibbett D.S."/>
        </authorList>
    </citation>
    <scope>NUCLEOTIDE SEQUENCE [LARGE SCALE GENOMIC DNA]</scope>
    <source>
        <strain evidence="2 3">HHB10207 ss-3</strain>
    </source>
</reference>
<sequence>MDDFANLVSRANPAASQYQPAGLGYPPPTTTNGGLHSANDPESHNIFLIDDDDDEPVQPDSAFRSAPMASVESGLPFAGTASGQLCGEILLELCVAKLLSSCLFPLTKGVKKISSGITKHRAEFTARDIRAVGSCKDLERCSDLRSASGGKRQNSFWSTWFWCIRLCYTGTPLWDGATNLKFEVTPVYRNY</sequence>
<evidence type="ECO:0000313" key="3">
    <source>
        <dbReference type="Proteomes" id="UP000076798"/>
    </source>
</evidence>
<feature type="region of interest" description="Disordered" evidence="1">
    <location>
        <begin position="17"/>
        <end position="44"/>
    </location>
</feature>
<proteinExistence type="predicted"/>
<evidence type="ECO:0000313" key="2">
    <source>
        <dbReference type="EMBL" id="KZT33114.1"/>
    </source>
</evidence>
<dbReference type="Proteomes" id="UP000076798">
    <property type="component" value="Unassembled WGS sequence"/>
</dbReference>
<name>A0A165YD20_9AGAM</name>
<protein>
    <submittedName>
        <fullName evidence="2">Uncharacterized protein</fullName>
    </submittedName>
</protein>
<keyword evidence="3" id="KW-1185">Reference proteome</keyword>
<accession>A0A165YD20</accession>